<evidence type="ECO:0000313" key="4">
    <source>
        <dbReference type="WBParaSite" id="ASIM_0001543201-mRNA-1"/>
    </source>
</evidence>
<sequence>MSLNERYMGRYCKVSIIFEGFLMCKGASKSSWCLPKSSHKWETYWCAIYPGFIYLWPGHKPKTLTNRIALKLNQSMSVQVSPFVYSFIFELFSSVLSDMKLAIQYQTKEDLKRYDQKCSKKSEKLIATEKNLTWRLALESENARLMQLLDDERRALHDEETVRALATRFVVSMLDEERDRREQLEERVRVLENMVNEQSSQRRETISSMDKYRSDCFPVEFIKT</sequence>
<reference evidence="2 3" key="2">
    <citation type="submission" date="2018-11" db="EMBL/GenBank/DDBJ databases">
        <authorList>
            <consortium name="Pathogen Informatics"/>
        </authorList>
    </citation>
    <scope>NUCLEOTIDE SEQUENCE [LARGE SCALE GENOMIC DNA]</scope>
</reference>
<name>A0A0M3K394_ANISI</name>
<dbReference type="Proteomes" id="UP000267096">
    <property type="component" value="Unassembled WGS sequence"/>
</dbReference>
<dbReference type="WBParaSite" id="ASIM_0001543201-mRNA-1">
    <property type="protein sequence ID" value="ASIM_0001543201-mRNA-1"/>
    <property type="gene ID" value="ASIM_0001543201"/>
</dbReference>
<proteinExistence type="predicted"/>
<evidence type="ECO:0000256" key="1">
    <source>
        <dbReference type="SAM" id="Coils"/>
    </source>
</evidence>
<dbReference type="SUPFAM" id="SSF50729">
    <property type="entry name" value="PH domain-like"/>
    <property type="match status" value="1"/>
</dbReference>
<dbReference type="EMBL" id="UYRR01031958">
    <property type="protein sequence ID" value="VDK53500.1"/>
    <property type="molecule type" value="Genomic_DNA"/>
</dbReference>
<accession>A0A0M3K394</accession>
<gene>
    <name evidence="2" type="ORF">ASIM_LOCUS14841</name>
</gene>
<organism evidence="4">
    <name type="scientific">Anisakis simplex</name>
    <name type="common">Herring worm</name>
    <dbReference type="NCBI Taxonomy" id="6269"/>
    <lineage>
        <taxon>Eukaryota</taxon>
        <taxon>Metazoa</taxon>
        <taxon>Ecdysozoa</taxon>
        <taxon>Nematoda</taxon>
        <taxon>Chromadorea</taxon>
        <taxon>Rhabditida</taxon>
        <taxon>Spirurina</taxon>
        <taxon>Ascaridomorpha</taxon>
        <taxon>Ascaridoidea</taxon>
        <taxon>Anisakidae</taxon>
        <taxon>Anisakis</taxon>
        <taxon>Anisakis simplex complex</taxon>
    </lineage>
</organism>
<evidence type="ECO:0000313" key="2">
    <source>
        <dbReference type="EMBL" id="VDK53500.1"/>
    </source>
</evidence>
<dbReference type="OrthoDB" id="5797166at2759"/>
<evidence type="ECO:0000313" key="3">
    <source>
        <dbReference type="Proteomes" id="UP000267096"/>
    </source>
</evidence>
<keyword evidence="3" id="KW-1185">Reference proteome</keyword>
<feature type="coiled-coil region" evidence="1">
    <location>
        <begin position="135"/>
        <end position="201"/>
    </location>
</feature>
<protein>
    <submittedName>
        <fullName evidence="2 4">Uncharacterized protein</fullName>
    </submittedName>
</protein>
<reference evidence="4" key="1">
    <citation type="submission" date="2017-02" db="UniProtKB">
        <authorList>
            <consortium name="WormBaseParasite"/>
        </authorList>
    </citation>
    <scope>IDENTIFICATION</scope>
</reference>
<dbReference type="AlphaFoldDB" id="A0A0M3K394"/>
<keyword evidence="1" id="KW-0175">Coiled coil</keyword>